<proteinExistence type="predicted"/>
<accession>A0A0L0DUV4</accession>
<evidence type="ECO:0000313" key="1">
    <source>
        <dbReference type="EMBL" id="KNC55982.1"/>
    </source>
</evidence>
<evidence type="ECO:0000313" key="2">
    <source>
        <dbReference type="Proteomes" id="UP000054408"/>
    </source>
</evidence>
<protein>
    <submittedName>
        <fullName evidence="1">Uncharacterized protein</fullName>
    </submittedName>
</protein>
<organism evidence="1 2">
    <name type="scientific">Thecamonas trahens ATCC 50062</name>
    <dbReference type="NCBI Taxonomy" id="461836"/>
    <lineage>
        <taxon>Eukaryota</taxon>
        <taxon>Apusozoa</taxon>
        <taxon>Apusomonadida</taxon>
        <taxon>Apusomonadidae</taxon>
        <taxon>Thecamonas</taxon>
    </lineage>
</organism>
<sequence>MRGGTSLALRRSRDLGLDAAEGVSSDARRIAEDGVQEVERAGGGQLQIRVGKGVDYGDAVVVGLHVREHIEHALDNLRNKRRKGVVAGKELDHARGERYADDVCTRRWPPQQLDRGLDKERPHRLLQDKDISCEDRVVARRQSR</sequence>
<dbReference type="AlphaFoldDB" id="A0A0L0DUV4"/>
<keyword evidence="2" id="KW-1185">Reference proteome</keyword>
<dbReference type="RefSeq" id="XP_013761221.1">
    <property type="nucleotide sequence ID" value="XM_013905767.1"/>
</dbReference>
<gene>
    <name evidence="1" type="ORF">AMSG_11682</name>
</gene>
<dbReference type="EMBL" id="GL349440">
    <property type="protein sequence ID" value="KNC55982.1"/>
    <property type="molecule type" value="Genomic_DNA"/>
</dbReference>
<dbReference type="GeneID" id="25569597"/>
<reference evidence="1 2" key="1">
    <citation type="submission" date="2010-05" db="EMBL/GenBank/DDBJ databases">
        <title>The Genome Sequence of Thecamonas trahens ATCC 50062.</title>
        <authorList>
            <consortium name="The Broad Institute Genome Sequencing Platform"/>
            <person name="Russ C."/>
            <person name="Cuomo C."/>
            <person name="Shea T."/>
            <person name="Young S.K."/>
            <person name="Zeng Q."/>
            <person name="Koehrsen M."/>
            <person name="Haas B."/>
            <person name="Borodovsky M."/>
            <person name="Guigo R."/>
            <person name="Alvarado L."/>
            <person name="Berlin A."/>
            <person name="Bochicchio J."/>
            <person name="Borenstein D."/>
            <person name="Chapman S."/>
            <person name="Chen Z."/>
            <person name="Freedman E."/>
            <person name="Gellesch M."/>
            <person name="Goldberg J."/>
            <person name="Griggs A."/>
            <person name="Gujja S."/>
            <person name="Heilman E."/>
            <person name="Heiman D."/>
            <person name="Hepburn T."/>
            <person name="Howarth C."/>
            <person name="Jen D."/>
            <person name="Larson L."/>
            <person name="Mehta T."/>
            <person name="Park D."/>
            <person name="Pearson M."/>
            <person name="Roberts A."/>
            <person name="Saif S."/>
            <person name="Shenoy N."/>
            <person name="Sisk P."/>
            <person name="Stolte C."/>
            <person name="Sykes S."/>
            <person name="Thomson T."/>
            <person name="Walk T."/>
            <person name="White J."/>
            <person name="Yandava C."/>
            <person name="Burger G."/>
            <person name="Gray M.W."/>
            <person name="Holland P.W.H."/>
            <person name="King N."/>
            <person name="Lang F.B.F."/>
            <person name="Roger A.J."/>
            <person name="Ruiz-Trillo I."/>
            <person name="Lander E."/>
            <person name="Nusbaum C."/>
        </authorList>
    </citation>
    <scope>NUCLEOTIDE SEQUENCE [LARGE SCALE GENOMIC DNA]</scope>
    <source>
        <strain evidence="1 2">ATCC 50062</strain>
    </source>
</reference>
<name>A0A0L0DUV4_THETB</name>
<dbReference type="Proteomes" id="UP000054408">
    <property type="component" value="Unassembled WGS sequence"/>
</dbReference>